<evidence type="ECO:0000259" key="2">
    <source>
        <dbReference type="PROSITE" id="PS50011"/>
    </source>
</evidence>
<evidence type="ECO:0000313" key="3">
    <source>
        <dbReference type="EMBL" id="KAK2605480.1"/>
    </source>
</evidence>
<feature type="region of interest" description="Disordered" evidence="1">
    <location>
        <begin position="786"/>
        <end position="813"/>
    </location>
</feature>
<dbReference type="GO" id="GO:0005524">
    <property type="term" value="F:ATP binding"/>
    <property type="evidence" value="ECO:0007669"/>
    <property type="project" value="InterPro"/>
</dbReference>
<evidence type="ECO:0000256" key="1">
    <source>
        <dbReference type="SAM" id="MobiDB-lite"/>
    </source>
</evidence>
<comment type="caution">
    <text evidence="3">The sequence shown here is derived from an EMBL/GenBank/DDBJ whole genome shotgun (WGS) entry which is preliminary data.</text>
</comment>
<evidence type="ECO:0000313" key="4">
    <source>
        <dbReference type="Proteomes" id="UP001265746"/>
    </source>
</evidence>
<gene>
    <name evidence="3" type="ORF">N8I77_008313</name>
</gene>
<protein>
    <recommendedName>
        <fullName evidence="2">Protein kinase domain-containing protein</fullName>
    </recommendedName>
</protein>
<accession>A0AAD9SE26</accession>
<dbReference type="GO" id="GO:0004672">
    <property type="term" value="F:protein kinase activity"/>
    <property type="evidence" value="ECO:0007669"/>
    <property type="project" value="InterPro"/>
</dbReference>
<dbReference type="SUPFAM" id="SSF56112">
    <property type="entry name" value="Protein kinase-like (PK-like)"/>
    <property type="match status" value="1"/>
</dbReference>
<dbReference type="Pfam" id="PF14479">
    <property type="entry name" value="HeLo"/>
    <property type="match status" value="1"/>
</dbReference>
<dbReference type="EMBL" id="JAUJFL010000004">
    <property type="protein sequence ID" value="KAK2605480.1"/>
    <property type="molecule type" value="Genomic_DNA"/>
</dbReference>
<keyword evidence="4" id="KW-1185">Reference proteome</keyword>
<name>A0AAD9SE26_PHOAM</name>
<dbReference type="Gene3D" id="1.10.510.10">
    <property type="entry name" value="Transferase(Phosphotransferase) domain 1"/>
    <property type="match status" value="1"/>
</dbReference>
<organism evidence="3 4">
    <name type="scientific">Phomopsis amygdali</name>
    <name type="common">Fusicoccum amygdali</name>
    <dbReference type="NCBI Taxonomy" id="1214568"/>
    <lineage>
        <taxon>Eukaryota</taxon>
        <taxon>Fungi</taxon>
        <taxon>Dikarya</taxon>
        <taxon>Ascomycota</taxon>
        <taxon>Pezizomycotina</taxon>
        <taxon>Sordariomycetes</taxon>
        <taxon>Sordariomycetidae</taxon>
        <taxon>Diaporthales</taxon>
        <taxon>Diaporthaceae</taxon>
        <taxon>Diaporthe</taxon>
    </lineage>
</organism>
<dbReference type="InterPro" id="IPR000719">
    <property type="entry name" value="Prot_kinase_dom"/>
</dbReference>
<dbReference type="PANTHER" id="PTHR37542:SF1">
    <property type="entry name" value="PRION-INHIBITION AND PROPAGATION HELO DOMAIN-CONTAINING PROTEIN"/>
    <property type="match status" value="1"/>
</dbReference>
<dbReference type="InterPro" id="IPR038305">
    <property type="entry name" value="HeLo_sf"/>
</dbReference>
<feature type="domain" description="Protein kinase" evidence="2">
    <location>
        <begin position="951"/>
        <end position="1341"/>
    </location>
</feature>
<dbReference type="Gene3D" id="1.20.120.1020">
    <property type="entry name" value="Prion-inhibition and propagation, HeLo domain"/>
    <property type="match status" value="1"/>
</dbReference>
<sequence length="1341" mass="149513">MVLGAVASGIAVAEVGLKVGTTVWKLKKLWEEVHEVPQIIGELMRQIEMMDPILSDYENNIPIQNISPIRQIPNHNDAPAIQSAAYCREALDDLRCLAEDLEGAVMSEKRSRRTFARVRVVLKKNTINGFQDRLERAIKLLQLSQMNYLTANAAITGAIVTNMWTAVTDMKVQQQLILQQLSDSTSTSLKIKPPFPVVNQCERKAQGQTLVKGRGAQRQDNSVSLPWTGLSIFGAIVVKKSEADSDEDASYAARIQLPKWFSRRVWDISVKRACSGWQANLSAWNVVPNDSPGVVLAKRGDLDGLIDLFDRRLASPRDCDTDGRTIFHHAFLCCRTRIVERFIDIKFDTINTDITISDIITMNVMSLIVNQSIETMQLMASRGFFEPIASEAAYYHENPSDPYAHILAWSVCILGQLADHEEASKIYIRTCLPFWHDLSPTEKQHLLLNDGNSSHWTPDTIRLVTCPNGPIEKSDVQEWREDDASLFFLILCFYFNCSVEVQAEADWHSLLLEVITATDDLQYTPPSYDLAPPVTAFGRVLQLHRFFTGEAVWAQIVLTQSKANSVNLRLQSLISLLGSCGYDVLDFGRKEAAIWVNENKSAKIIGDVLYVGFDDRCGGCGGYYGLPYLSAVHYGAEPVDWYFEMDFQYEDYAGDFWNLIENPPLLVPGASTMDPVSAAGLALSVAGIGLQIYTGCIAGIQLLITAANFPEDCRYLNLRLRMEEQRLFAWSETSGLMDLDAADGGARVLASNTFVLHRQTVLDLLVQVQCLFEEFRRHAERNRRLQTFPLEQHSNGQGRGEGEAEVDPEKDAAAANFPLPSRRRDFIRKALRGLREKSSDAALRLRWVSFDKVSFETLLARFAALNDGMTGILDAGLQREIHYSVQDTNRGVLQLHRRVSDLSRLVRALNVRLEMSSGGGDLGVGMIIPAQGGRNKSDLEQLSQLAKFKAFNESMDVEEGLFWNMAEAKSLDLEKPKEQIDLRIDRSRIILDPTAENVDDPRCEALLKQPDGTTMSCWVEWKDYERQRPGVASPPKEVIVERVRKLAALLNHSPKPKEFRTPRCLGFFDMAPLPSSTTKNTDEYDEEDDDDLLNNRLGLIFERPQGPKLHPTQPPVSLRELLTSSKRPSVTQRIKLAHAISHCLLYLHAVNWLHKGLRSSNILFSRAADGATINYGDPLLSGFDFSRPARPEEMTEVPPSGNRAYDDLYRHPHAQSSAGDADGARARSRRSFDIYSLGVLLVEVAHWRTVDCVLGIEVDEGGGISPRTALGVRPRLLGGGVLSEVGACMGEMYEDATRRCIAGGEEIGLAEGDDEAGDAVAAKLLMRFWADIVKVLGGVTV</sequence>
<dbReference type="InterPro" id="IPR029498">
    <property type="entry name" value="HeLo_dom"/>
</dbReference>
<dbReference type="PANTHER" id="PTHR37542">
    <property type="entry name" value="HELO DOMAIN-CONTAINING PROTEIN-RELATED"/>
    <property type="match status" value="1"/>
</dbReference>
<dbReference type="PROSITE" id="PS50011">
    <property type="entry name" value="PROTEIN_KINASE_DOM"/>
    <property type="match status" value="1"/>
</dbReference>
<dbReference type="InterPro" id="IPR011009">
    <property type="entry name" value="Kinase-like_dom_sf"/>
</dbReference>
<reference evidence="3" key="1">
    <citation type="submission" date="2023-06" db="EMBL/GenBank/DDBJ databases">
        <authorList>
            <person name="Noh H."/>
        </authorList>
    </citation>
    <scope>NUCLEOTIDE SEQUENCE</scope>
    <source>
        <strain evidence="3">DUCC20226</strain>
    </source>
</reference>
<proteinExistence type="predicted"/>
<dbReference type="Proteomes" id="UP001265746">
    <property type="component" value="Unassembled WGS sequence"/>
</dbReference>